<organism evidence="1 2">
    <name type="scientific">Dreissena polymorpha</name>
    <name type="common">Zebra mussel</name>
    <name type="synonym">Mytilus polymorpha</name>
    <dbReference type="NCBI Taxonomy" id="45954"/>
    <lineage>
        <taxon>Eukaryota</taxon>
        <taxon>Metazoa</taxon>
        <taxon>Spiralia</taxon>
        <taxon>Lophotrochozoa</taxon>
        <taxon>Mollusca</taxon>
        <taxon>Bivalvia</taxon>
        <taxon>Autobranchia</taxon>
        <taxon>Heteroconchia</taxon>
        <taxon>Euheterodonta</taxon>
        <taxon>Imparidentia</taxon>
        <taxon>Neoheterodontei</taxon>
        <taxon>Myida</taxon>
        <taxon>Dreissenoidea</taxon>
        <taxon>Dreissenidae</taxon>
        <taxon>Dreissena</taxon>
    </lineage>
</organism>
<dbReference type="EMBL" id="JAIWYP010000012">
    <property type="protein sequence ID" value="KAH3730380.1"/>
    <property type="molecule type" value="Genomic_DNA"/>
</dbReference>
<proteinExistence type="predicted"/>
<sequence>MECTGLEEADFKVLRFNQCPLASLRIHLLFDLTPKQCAYECAVRASCKGAGYSPGFKCCELFDVDEVNSNNSDDRRCNFIGKRDISAVEVNTLPIIKKFLPIEIIISKTIARFF</sequence>
<protein>
    <recommendedName>
        <fullName evidence="3">Apple domain-containing protein</fullName>
    </recommendedName>
</protein>
<dbReference type="AlphaFoldDB" id="A0A9D4CRL7"/>
<keyword evidence="2" id="KW-1185">Reference proteome</keyword>
<name>A0A9D4CRL7_DREPO</name>
<accession>A0A9D4CRL7</accession>
<evidence type="ECO:0000313" key="1">
    <source>
        <dbReference type="EMBL" id="KAH3730380.1"/>
    </source>
</evidence>
<gene>
    <name evidence="1" type="ORF">DPMN_056364</name>
</gene>
<evidence type="ECO:0008006" key="3">
    <source>
        <dbReference type="Google" id="ProtNLM"/>
    </source>
</evidence>
<dbReference type="Proteomes" id="UP000828390">
    <property type="component" value="Unassembled WGS sequence"/>
</dbReference>
<evidence type="ECO:0000313" key="2">
    <source>
        <dbReference type="Proteomes" id="UP000828390"/>
    </source>
</evidence>
<reference evidence="1" key="1">
    <citation type="journal article" date="2019" name="bioRxiv">
        <title>The Genome of the Zebra Mussel, Dreissena polymorpha: A Resource for Invasive Species Research.</title>
        <authorList>
            <person name="McCartney M.A."/>
            <person name="Auch B."/>
            <person name="Kono T."/>
            <person name="Mallez S."/>
            <person name="Zhang Y."/>
            <person name="Obille A."/>
            <person name="Becker A."/>
            <person name="Abrahante J.E."/>
            <person name="Garbe J."/>
            <person name="Badalamenti J.P."/>
            <person name="Herman A."/>
            <person name="Mangelson H."/>
            <person name="Liachko I."/>
            <person name="Sullivan S."/>
            <person name="Sone E.D."/>
            <person name="Koren S."/>
            <person name="Silverstein K.A.T."/>
            <person name="Beckman K.B."/>
            <person name="Gohl D.M."/>
        </authorList>
    </citation>
    <scope>NUCLEOTIDE SEQUENCE</scope>
    <source>
        <strain evidence="1">Duluth1</strain>
        <tissue evidence="1">Whole animal</tissue>
    </source>
</reference>
<comment type="caution">
    <text evidence="1">The sequence shown here is derived from an EMBL/GenBank/DDBJ whole genome shotgun (WGS) entry which is preliminary data.</text>
</comment>
<reference evidence="1" key="2">
    <citation type="submission" date="2020-11" db="EMBL/GenBank/DDBJ databases">
        <authorList>
            <person name="McCartney M.A."/>
            <person name="Auch B."/>
            <person name="Kono T."/>
            <person name="Mallez S."/>
            <person name="Becker A."/>
            <person name="Gohl D.M."/>
            <person name="Silverstein K.A.T."/>
            <person name="Koren S."/>
            <person name="Bechman K.B."/>
            <person name="Herman A."/>
            <person name="Abrahante J.E."/>
            <person name="Garbe J."/>
        </authorList>
    </citation>
    <scope>NUCLEOTIDE SEQUENCE</scope>
    <source>
        <strain evidence="1">Duluth1</strain>
        <tissue evidence="1">Whole animal</tissue>
    </source>
</reference>